<dbReference type="InterPro" id="IPR011989">
    <property type="entry name" value="ARM-like"/>
</dbReference>
<keyword evidence="5" id="KW-0539">Nucleus</keyword>
<dbReference type="InterPro" id="IPR012978">
    <property type="entry name" value="HEAT_RRP12"/>
</dbReference>
<protein>
    <recommendedName>
        <fullName evidence="4">N-acetylglucosaminylphosphatidylinositol deacetylase</fullName>
        <ecNumber evidence="4">3.5.1.89</ecNumber>
    </recommendedName>
</protein>
<feature type="region of interest" description="Disordered" evidence="6">
    <location>
        <begin position="75"/>
        <end position="107"/>
    </location>
</feature>
<dbReference type="Gene3D" id="3.40.50.10320">
    <property type="entry name" value="LmbE-like"/>
    <property type="match status" value="1"/>
</dbReference>
<sequence>MRARVSLQLCCVWSEPAGYRMARKGLKKTSARGQKWKKGHSCLSNPQVTTHRQAARGCFFQRLDATSSLTQTALEEHNKVNEEVNEDGRNGEEEEEEEEEEEGLTQMEQQMRDLGEGLLIHLRLISRPAPIPAFEKFFHTFNAESDQHTRMLGIHAAAQEYLRDTSTPETSTSYYCSLMVTLEGVRDSEEDTAAALALMTRVARRVAREVLVARFGVFAATLLATLQRYANSGNSRLIANAIGSLSILLRAQDRGEWSNASTLNLFNTILGFCVHPKPKIRRAGQYNTAAILSASSFVLSDEDKENATTTATATTTTTTTRHPAAAAAAEFCLVNLRLSTEAGNTKSTLHTLVLLRQIIALLPKKQLKTVCECLLSIMQVGQSLINTSALQAFHSLFAAHPPPEVLPPHTNVALIHALTHGASGGSAGAGGAGGVVVPGKNDPQAATAWITVITMGLVNLFRLNEEEAMSELQRWAEVLLPYWQSDHPAVLTKVRESLGVLLQDSVGVCSGAVRGGAAGAALFEVVCRGLSLQYQPAWGQVFLCLVAAFPALGPHQPVAARGCLAALCQLMANPRLPHRPALQRAVGAAVVPLLATGDVAQDEASWWTLPLLRRHVRAAGLGEFVARLVPLAGRCFQLLASLEQEGRRDSLVGRAYQQVERQVWSALPAFCRGAQDVDEALGREGFARLLCDHLKHRPDTRPSVMEALRVLLAEHGAAPGLLATYAKNYLPALFNVYLTPPGTEGTTPGQRQAALATVQAFLAVVTPGRAAELLNLVLERHRQAQGGGKDQAAALRRRALLNLAGALVPHLEGPPLATLYDHVAPLLGGAEHGQQKAAYRLLEGLLAADTPATAALVEQRLESLREALMGQLASAAPSARAPRLRCLRLLLLRLGTATEEGRRRAVLQQVVGEAVVCCGRAMSQATRRAAFLLLSDLGAVLQRWEGCGPRDTVYRALELLLAGLAGSPSLAAATMLAVTALAFQHRQHVDGQVLGVLVQNTCVQLLCPAREIVASCLSFLKATTTLFPPPLLAPHLPPIMQALAAMTPDCQRKYRLKTRDILDRLIRKFGADTVADLVPEGDSILHKRVRNLRKLANRKKREREERRAMGGEEEEEEEDMSARPLPASLDEILEEIDDDDDDDDDEKGKRGRMMKKKKKKKGKTWIKEDNEEVLDLLDSRAGQAIVSGQAAAAAEGRPDSGKMIITDDDDDGGGGGGGGGGGEKMDFSDDLDEILGLKAAAAGGKVKKRKRADSVGSGEVAEGGGGGNSKEPAPEVRKRARKDPGAEFRSRKAGGDVTLKGSGVAPFAYVRLAKEQLNRRKKAKFEGQFGSLVRGAKKGVTDKSSETDKKRHNSSVQGVVGAAMLDPVVVVACCAGLGLTLSFLTLGSSRPPHHAHQRRPGNRDEKEEGRPGGGGGGGGGEGHEEGHSSRYPHSSSGSGRRRVMVITAHPDDEVMFFGPTILHFTRQEGALVYLLCMSTGNYYGQGKVRTRELLASCRLLGLESDNVIQYRCDDLPDHPDVLWPTVHTANLINHHIHALDVDMVVTFDMGGVSGHSNHSALFFALQHLVEREGCEAYSLDTVGMVRKYSSLLDVPISYSLSSCAFTVDRKHHTILQRAMRAHSSQYVWFRRLYMYFSRYVLINTLSRITP</sequence>
<dbReference type="Gene3D" id="1.25.10.10">
    <property type="entry name" value="Leucine-rich Repeat Variant"/>
    <property type="match status" value="1"/>
</dbReference>
<dbReference type="InterPro" id="IPR024078">
    <property type="entry name" value="LmbE-like_dom_sf"/>
</dbReference>
<feature type="compositionally biased region" description="Basic residues" evidence="6">
    <location>
        <begin position="1149"/>
        <end position="1164"/>
    </location>
</feature>
<dbReference type="PANTHER" id="PTHR48287:SF1">
    <property type="entry name" value="ARM REPEAT SUPERFAMILY PROTEIN"/>
    <property type="match status" value="1"/>
</dbReference>
<dbReference type="InterPro" id="IPR057860">
    <property type="entry name" value="HEAT_RRP12_N"/>
</dbReference>
<dbReference type="SUPFAM" id="SSF48371">
    <property type="entry name" value="ARM repeat"/>
    <property type="match status" value="1"/>
</dbReference>
<dbReference type="PANTHER" id="PTHR48287">
    <property type="entry name" value="ARM REPEAT SUPERFAMILY PROTEIN"/>
    <property type="match status" value="1"/>
</dbReference>
<keyword evidence="10" id="KW-1185">Reference proteome</keyword>
<dbReference type="Pfam" id="PF08161">
    <property type="entry name" value="RRP12_HEAT"/>
    <property type="match status" value="1"/>
</dbReference>
<feature type="region of interest" description="Disordered" evidence="6">
    <location>
        <begin position="1386"/>
        <end position="1439"/>
    </location>
</feature>
<evidence type="ECO:0000259" key="7">
    <source>
        <dbReference type="Pfam" id="PF08161"/>
    </source>
</evidence>
<feature type="region of interest" description="Disordered" evidence="6">
    <location>
        <begin position="1098"/>
        <end position="1164"/>
    </location>
</feature>
<comment type="similarity">
    <text evidence="3">Belongs to the RRP12 family.</text>
</comment>
<feature type="compositionally biased region" description="Basic and acidic residues" evidence="6">
    <location>
        <begin position="75"/>
        <end position="91"/>
    </location>
</feature>
<dbReference type="Pfam" id="PF25772">
    <property type="entry name" value="HEAT_RRP12_N"/>
    <property type="match status" value="1"/>
</dbReference>
<dbReference type="GO" id="GO:0005634">
    <property type="term" value="C:nucleus"/>
    <property type="evidence" value="ECO:0007669"/>
    <property type="project" value="UniProtKB-SubCell"/>
</dbReference>
<name>A0AAW0SWZ6_SCYPA</name>
<evidence type="ECO:0000256" key="6">
    <source>
        <dbReference type="SAM" id="MobiDB-lite"/>
    </source>
</evidence>
<comment type="subcellular location">
    <subcellularLocation>
        <location evidence="1">Nucleus</location>
    </subcellularLocation>
</comment>
<feature type="region of interest" description="Disordered" evidence="6">
    <location>
        <begin position="1188"/>
        <end position="1227"/>
    </location>
</feature>
<feature type="compositionally biased region" description="Gly residues" evidence="6">
    <location>
        <begin position="1411"/>
        <end position="1420"/>
    </location>
</feature>
<evidence type="ECO:0000313" key="9">
    <source>
        <dbReference type="EMBL" id="KAK8379873.1"/>
    </source>
</evidence>
<feature type="compositionally biased region" description="Basic and acidic residues" evidence="6">
    <location>
        <begin position="1339"/>
        <end position="1349"/>
    </location>
</feature>
<dbReference type="SUPFAM" id="SSF102588">
    <property type="entry name" value="LmbE-like"/>
    <property type="match status" value="1"/>
</dbReference>
<accession>A0AAW0SWZ6</accession>
<evidence type="ECO:0000256" key="5">
    <source>
        <dbReference type="ARBA" id="ARBA00023242"/>
    </source>
</evidence>
<evidence type="ECO:0000256" key="1">
    <source>
        <dbReference type="ARBA" id="ARBA00004123"/>
    </source>
</evidence>
<dbReference type="Proteomes" id="UP001487740">
    <property type="component" value="Unassembled WGS sequence"/>
</dbReference>
<feature type="compositionally biased region" description="Acidic residues" evidence="6">
    <location>
        <begin position="1131"/>
        <end position="1145"/>
    </location>
</feature>
<organism evidence="9 10">
    <name type="scientific">Scylla paramamosain</name>
    <name type="common">Mud crab</name>
    <dbReference type="NCBI Taxonomy" id="85552"/>
    <lineage>
        <taxon>Eukaryota</taxon>
        <taxon>Metazoa</taxon>
        <taxon>Ecdysozoa</taxon>
        <taxon>Arthropoda</taxon>
        <taxon>Crustacea</taxon>
        <taxon>Multicrustacea</taxon>
        <taxon>Malacostraca</taxon>
        <taxon>Eumalacostraca</taxon>
        <taxon>Eucarida</taxon>
        <taxon>Decapoda</taxon>
        <taxon>Pleocyemata</taxon>
        <taxon>Brachyura</taxon>
        <taxon>Eubrachyura</taxon>
        <taxon>Portunoidea</taxon>
        <taxon>Portunidae</taxon>
        <taxon>Portuninae</taxon>
        <taxon>Scylla</taxon>
    </lineage>
</organism>
<feature type="compositionally biased region" description="Acidic residues" evidence="6">
    <location>
        <begin position="92"/>
        <end position="103"/>
    </location>
</feature>
<dbReference type="GO" id="GO:0000225">
    <property type="term" value="F:N-acetylglucosaminylphosphatidylinositol deacetylase activity"/>
    <property type="evidence" value="ECO:0007669"/>
    <property type="project" value="UniProtKB-EC"/>
</dbReference>
<gene>
    <name evidence="9" type="ORF">O3P69_019702</name>
</gene>
<evidence type="ECO:0000259" key="8">
    <source>
        <dbReference type="Pfam" id="PF25772"/>
    </source>
</evidence>
<dbReference type="Pfam" id="PF02585">
    <property type="entry name" value="PIG-L"/>
    <property type="match status" value="1"/>
</dbReference>
<feature type="domain" description="RRP12 HEAT" evidence="7">
    <location>
        <begin position="485"/>
        <end position="738"/>
    </location>
</feature>
<dbReference type="InterPro" id="IPR003737">
    <property type="entry name" value="GlcNAc_PI_deacetylase-related"/>
</dbReference>
<dbReference type="InterPro" id="IPR016024">
    <property type="entry name" value="ARM-type_fold"/>
</dbReference>
<dbReference type="EMBL" id="JARAKH010000043">
    <property type="protein sequence ID" value="KAK8379873.1"/>
    <property type="molecule type" value="Genomic_DNA"/>
</dbReference>
<evidence type="ECO:0000256" key="3">
    <source>
        <dbReference type="ARBA" id="ARBA00007690"/>
    </source>
</evidence>
<feature type="compositionally biased region" description="Basic residues" evidence="6">
    <location>
        <begin position="1391"/>
        <end position="1400"/>
    </location>
</feature>
<evidence type="ECO:0000256" key="2">
    <source>
        <dbReference type="ARBA" id="ARBA00006066"/>
    </source>
</evidence>
<proteinExistence type="inferred from homology"/>
<reference evidence="9 10" key="1">
    <citation type="submission" date="2023-03" db="EMBL/GenBank/DDBJ databases">
        <title>High-quality genome of Scylla paramamosain provides insights in environmental adaptation.</title>
        <authorList>
            <person name="Zhang L."/>
        </authorList>
    </citation>
    <scope>NUCLEOTIDE SEQUENCE [LARGE SCALE GENOMIC DNA]</scope>
    <source>
        <strain evidence="9">LZ_2023a</strain>
        <tissue evidence="9">Muscle</tissue>
    </source>
</reference>
<feature type="region of interest" description="Disordered" evidence="6">
    <location>
        <begin position="1336"/>
        <end position="1355"/>
    </location>
</feature>
<feature type="compositionally biased region" description="Basic and acidic residues" evidence="6">
    <location>
        <begin position="1401"/>
        <end position="1410"/>
    </location>
</feature>
<evidence type="ECO:0000313" key="10">
    <source>
        <dbReference type="Proteomes" id="UP001487740"/>
    </source>
</evidence>
<dbReference type="InterPro" id="IPR052087">
    <property type="entry name" value="RRP12"/>
</dbReference>
<comment type="caution">
    <text evidence="9">The sequence shown here is derived from an EMBL/GenBank/DDBJ whole genome shotgun (WGS) entry which is preliminary data.</text>
</comment>
<feature type="compositionally biased region" description="Low complexity" evidence="6">
    <location>
        <begin position="1429"/>
        <end position="1438"/>
    </location>
</feature>
<feature type="compositionally biased region" description="Basic and acidic residues" evidence="6">
    <location>
        <begin position="1272"/>
        <end position="1294"/>
    </location>
</feature>
<evidence type="ECO:0000256" key="4">
    <source>
        <dbReference type="ARBA" id="ARBA00012176"/>
    </source>
</evidence>
<feature type="compositionally biased region" description="Gly residues" evidence="6">
    <location>
        <begin position="1213"/>
        <end position="1222"/>
    </location>
</feature>
<comment type="similarity">
    <text evidence="2">Belongs to the PIGL family.</text>
</comment>
<feature type="domain" description="RRP12 N-terminal HEAT" evidence="8">
    <location>
        <begin position="143"/>
        <end position="398"/>
    </location>
</feature>
<feature type="region of interest" description="Disordered" evidence="6">
    <location>
        <begin position="1242"/>
        <end position="1295"/>
    </location>
</feature>
<dbReference type="EC" id="3.5.1.89" evidence="4"/>